<dbReference type="GO" id="GO:0015628">
    <property type="term" value="P:protein secretion by the type II secretion system"/>
    <property type="evidence" value="ECO:0007669"/>
    <property type="project" value="TreeGrafter"/>
</dbReference>
<keyword evidence="3" id="KW-0488">Methylation</keyword>
<dbReference type="PANTHER" id="PTHR39583:SF2">
    <property type="entry name" value="TYPE II SECRETION SYSTEM PROTEIN J"/>
    <property type="match status" value="1"/>
</dbReference>
<dbReference type="OrthoDB" id="9029037at2"/>
<evidence type="ECO:0000256" key="9">
    <source>
        <dbReference type="SAM" id="Phobius"/>
    </source>
</evidence>
<dbReference type="GO" id="GO:0005886">
    <property type="term" value="C:plasma membrane"/>
    <property type="evidence" value="ECO:0007669"/>
    <property type="project" value="UniProtKB-SubCell"/>
</dbReference>
<dbReference type="InterPro" id="IPR012902">
    <property type="entry name" value="N_methyl_site"/>
</dbReference>
<dbReference type="STRING" id="1164594.SAMN05216204_101327"/>
<comment type="subcellular location">
    <subcellularLocation>
        <location evidence="1">Cell inner membrane</location>
        <topology evidence="1">Single-pass membrane protein</topology>
    </subcellularLocation>
</comment>
<keyword evidence="7 9" id="KW-0472">Membrane</keyword>
<keyword evidence="11" id="KW-1185">Reference proteome</keyword>
<dbReference type="RefSeq" id="WP_091870206.1">
    <property type="nucleotide sequence ID" value="NZ_FOLD01000001.1"/>
</dbReference>
<name>A0A1I1DV44_9BURK</name>
<evidence type="ECO:0000256" key="8">
    <source>
        <dbReference type="SAM" id="MobiDB-lite"/>
    </source>
</evidence>
<accession>A0A1I1DV44</accession>
<feature type="transmembrane region" description="Helical" evidence="9">
    <location>
        <begin position="12"/>
        <end position="31"/>
    </location>
</feature>
<evidence type="ECO:0000313" key="11">
    <source>
        <dbReference type="Proteomes" id="UP000198639"/>
    </source>
</evidence>
<evidence type="ECO:0000256" key="1">
    <source>
        <dbReference type="ARBA" id="ARBA00004377"/>
    </source>
</evidence>
<keyword evidence="4" id="KW-0997">Cell inner membrane</keyword>
<sequence>MTSHPARRRGFTLVELLVAISILAILAVLGWRGLDGIVRARIALTEQMEVTRGMQLAFAQMQSDCEHLAARDLIGRRANLLFDDGRLTLVRKVYNENEPSQLAVVSYRVVNSILVRRESPGTRDLAQLDGLWQAAASDTPSESSPPVALQTGLAAMQVQVWQNNAWHKEPVASGDGAPPPVPPPGQPAQALPQTPEPDGIQVGLTATGLAGPMVKAFLLGGT</sequence>
<organism evidence="10 11">
    <name type="scientific">Massilia yuzhufengensis</name>
    <dbReference type="NCBI Taxonomy" id="1164594"/>
    <lineage>
        <taxon>Bacteria</taxon>
        <taxon>Pseudomonadati</taxon>
        <taxon>Pseudomonadota</taxon>
        <taxon>Betaproteobacteria</taxon>
        <taxon>Burkholderiales</taxon>
        <taxon>Oxalobacteraceae</taxon>
        <taxon>Telluria group</taxon>
        <taxon>Massilia</taxon>
    </lineage>
</organism>
<evidence type="ECO:0000256" key="2">
    <source>
        <dbReference type="ARBA" id="ARBA00022475"/>
    </source>
</evidence>
<evidence type="ECO:0000256" key="4">
    <source>
        <dbReference type="ARBA" id="ARBA00022519"/>
    </source>
</evidence>
<keyword evidence="5 9" id="KW-0812">Transmembrane</keyword>
<dbReference type="PANTHER" id="PTHR39583">
    <property type="entry name" value="TYPE II SECRETION SYSTEM PROTEIN J-RELATED"/>
    <property type="match status" value="1"/>
</dbReference>
<evidence type="ECO:0000256" key="7">
    <source>
        <dbReference type="ARBA" id="ARBA00023136"/>
    </source>
</evidence>
<dbReference type="InterPro" id="IPR045584">
    <property type="entry name" value="Pilin-like"/>
</dbReference>
<evidence type="ECO:0000256" key="6">
    <source>
        <dbReference type="ARBA" id="ARBA00022989"/>
    </source>
</evidence>
<gene>
    <name evidence="10" type="ORF">SAMN05216204_101327</name>
</gene>
<protein>
    <submittedName>
        <fullName evidence="10">Type II secretion system protein J (GspJ)</fullName>
    </submittedName>
</protein>
<dbReference type="NCBIfam" id="TIGR02532">
    <property type="entry name" value="IV_pilin_GFxxxE"/>
    <property type="match status" value="1"/>
</dbReference>
<dbReference type="Pfam" id="PF07963">
    <property type="entry name" value="N_methyl"/>
    <property type="match status" value="1"/>
</dbReference>
<dbReference type="AlphaFoldDB" id="A0A1I1DV44"/>
<dbReference type="SUPFAM" id="SSF54523">
    <property type="entry name" value="Pili subunits"/>
    <property type="match status" value="2"/>
</dbReference>
<dbReference type="InterPro" id="IPR051621">
    <property type="entry name" value="T2SS_protein_J"/>
</dbReference>
<feature type="region of interest" description="Disordered" evidence="8">
    <location>
        <begin position="169"/>
        <end position="203"/>
    </location>
</feature>
<proteinExistence type="predicted"/>
<dbReference type="PROSITE" id="PS00409">
    <property type="entry name" value="PROKAR_NTER_METHYL"/>
    <property type="match status" value="1"/>
</dbReference>
<reference evidence="11" key="1">
    <citation type="submission" date="2016-10" db="EMBL/GenBank/DDBJ databases">
        <authorList>
            <person name="Varghese N."/>
            <person name="Submissions S."/>
        </authorList>
    </citation>
    <scope>NUCLEOTIDE SEQUENCE [LARGE SCALE GENOMIC DNA]</scope>
    <source>
        <strain evidence="11">CGMCC 1.12041</strain>
    </source>
</reference>
<feature type="compositionally biased region" description="Pro residues" evidence="8">
    <location>
        <begin position="177"/>
        <end position="186"/>
    </location>
</feature>
<keyword evidence="2" id="KW-1003">Cell membrane</keyword>
<evidence type="ECO:0000256" key="5">
    <source>
        <dbReference type="ARBA" id="ARBA00022692"/>
    </source>
</evidence>
<dbReference type="Proteomes" id="UP000198639">
    <property type="component" value="Unassembled WGS sequence"/>
</dbReference>
<evidence type="ECO:0000313" key="10">
    <source>
        <dbReference type="EMBL" id="SFB76898.1"/>
    </source>
</evidence>
<evidence type="ECO:0000256" key="3">
    <source>
        <dbReference type="ARBA" id="ARBA00022481"/>
    </source>
</evidence>
<keyword evidence="6 9" id="KW-1133">Transmembrane helix</keyword>
<dbReference type="EMBL" id="FOLD01000001">
    <property type="protein sequence ID" value="SFB76898.1"/>
    <property type="molecule type" value="Genomic_DNA"/>
</dbReference>
<dbReference type="Gene3D" id="3.30.700.10">
    <property type="entry name" value="Glycoprotein, Type 4 Pilin"/>
    <property type="match status" value="1"/>
</dbReference>